<protein>
    <submittedName>
        <fullName evidence="7">NAD(P)-dependent oxidoreductase</fullName>
    </submittedName>
</protein>
<dbReference type="GO" id="GO:0016491">
    <property type="term" value="F:oxidoreductase activity"/>
    <property type="evidence" value="ECO:0007669"/>
    <property type="project" value="UniProtKB-KW"/>
</dbReference>
<dbReference type="EMBL" id="VBAI01000044">
    <property type="protein sequence ID" value="TMJ11854.1"/>
    <property type="molecule type" value="Genomic_DNA"/>
</dbReference>
<dbReference type="Gene3D" id="3.40.50.720">
    <property type="entry name" value="NAD(P)-binding Rossmann-like Domain"/>
    <property type="match status" value="1"/>
</dbReference>
<evidence type="ECO:0000313" key="10">
    <source>
        <dbReference type="Proteomes" id="UP000318661"/>
    </source>
</evidence>
<feature type="domain" description="6-phosphogluconate dehydrogenase NADP-binding" evidence="5">
    <location>
        <begin position="14"/>
        <end position="172"/>
    </location>
</feature>
<dbReference type="Proteomes" id="UP000315217">
    <property type="component" value="Unassembled WGS sequence"/>
</dbReference>
<dbReference type="SUPFAM" id="SSF51735">
    <property type="entry name" value="NAD(P)-binding Rossmann-fold domains"/>
    <property type="match status" value="1"/>
</dbReference>
<dbReference type="Pfam" id="PF03446">
    <property type="entry name" value="NAD_binding_2"/>
    <property type="match status" value="1"/>
</dbReference>
<comment type="caution">
    <text evidence="7">The sequence shown here is derived from an EMBL/GenBank/DDBJ whole genome shotgun (WGS) entry which is preliminary data.</text>
</comment>
<evidence type="ECO:0000259" key="6">
    <source>
        <dbReference type="Pfam" id="PF14833"/>
    </source>
</evidence>
<dbReference type="Proteomes" id="UP000318661">
    <property type="component" value="Unassembled WGS sequence"/>
</dbReference>
<evidence type="ECO:0000256" key="2">
    <source>
        <dbReference type="ARBA" id="ARBA00023002"/>
    </source>
</evidence>
<evidence type="ECO:0000256" key="4">
    <source>
        <dbReference type="PIRSR" id="PIRSR000103-1"/>
    </source>
</evidence>
<name>A0A537LCS9_9BACT</name>
<keyword evidence="3" id="KW-0520">NAD</keyword>
<dbReference type="SUPFAM" id="SSF48179">
    <property type="entry name" value="6-phosphogluconate dehydrogenase C-terminal domain-like"/>
    <property type="match status" value="1"/>
</dbReference>
<evidence type="ECO:0000313" key="7">
    <source>
        <dbReference type="EMBL" id="TMJ05770.1"/>
    </source>
</evidence>
<evidence type="ECO:0000256" key="1">
    <source>
        <dbReference type="ARBA" id="ARBA00009080"/>
    </source>
</evidence>
<dbReference type="InterPro" id="IPR015815">
    <property type="entry name" value="HIBADH-related"/>
</dbReference>
<proteinExistence type="inferred from homology"/>
<evidence type="ECO:0000256" key="3">
    <source>
        <dbReference type="ARBA" id="ARBA00023027"/>
    </source>
</evidence>
<evidence type="ECO:0000313" key="8">
    <source>
        <dbReference type="EMBL" id="TMJ11854.1"/>
    </source>
</evidence>
<accession>A0A537LCS9</accession>
<gene>
    <name evidence="8" type="ORF">E6G98_04260</name>
    <name evidence="7" type="ORF">E6G99_09620</name>
</gene>
<dbReference type="PANTHER" id="PTHR43580:SF2">
    <property type="entry name" value="CYTOKINE-LIKE NUCLEAR FACTOR N-PAC"/>
    <property type="match status" value="1"/>
</dbReference>
<dbReference type="InterPro" id="IPR036291">
    <property type="entry name" value="NAD(P)-bd_dom_sf"/>
</dbReference>
<dbReference type="InterPro" id="IPR008927">
    <property type="entry name" value="6-PGluconate_DH-like_C_sf"/>
</dbReference>
<dbReference type="GO" id="GO:0050661">
    <property type="term" value="F:NADP binding"/>
    <property type="evidence" value="ECO:0007669"/>
    <property type="project" value="InterPro"/>
</dbReference>
<dbReference type="InterPro" id="IPR013328">
    <property type="entry name" value="6PGD_dom2"/>
</dbReference>
<dbReference type="PANTHER" id="PTHR43580">
    <property type="entry name" value="OXIDOREDUCTASE GLYR1-RELATED"/>
    <property type="match status" value="1"/>
</dbReference>
<dbReference type="InterPro" id="IPR051265">
    <property type="entry name" value="HIBADH-related_NP60_sf"/>
</dbReference>
<dbReference type="Gene3D" id="1.10.1040.10">
    <property type="entry name" value="N-(1-d-carboxylethyl)-l-norvaline Dehydrogenase, domain 2"/>
    <property type="match status" value="1"/>
</dbReference>
<feature type="active site" evidence="4">
    <location>
        <position position="181"/>
    </location>
</feature>
<evidence type="ECO:0000313" key="9">
    <source>
        <dbReference type="Proteomes" id="UP000315217"/>
    </source>
</evidence>
<evidence type="ECO:0000259" key="5">
    <source>
        <dbReference type="Pfam" id="PF03446"/>
    </source>
</evidence>
<dbReference type="EMBL" id="VBAJ01000239">
    <property type="protein sequence ID" value="TMJ05770.1"/>
    <property type="molecule type" value="Genomic_DNA"/>
</dbReference>
<dbReference type="AlphaFoldDB" id="A0A537LCS9"/>
<dbReference type="PIRSF" id="PIRSF000103">
    <property type="entry name" value="HIBADH"/>
    <property type="match status" value="1"/>
</dbReference>
<sequence>MGAAQKCGVTVANLGFVGLGVMGGRIARRLLASGHRVTGYNRTKAKAKWLLDAGLQWAGSPRAVAQAVDVVLTMLTDTAALQAVARGPDGVLEGLGPGKIYIDMSTVSPAASRELAQDAVRRGAHMLDAPVSGSVSTLEEGKLSIMVGGDRAAFERVKPILHDIGPTVNYVGGNGQAVLMKIATNLSLAVQMLAFSEGVALAEKGGIPRETAVAVLLNSVIASPMLKYRGPFVLRMPDEAWFDVTMMQKDLSLALELGRQTSVPLPTTAVTNEWLSAARSMGLSRQDFAAVCDVIAHLAGLRKDAIQDPKTEARAQRTSSR</sequence>
<dbReference type="InterPro" id="IPR006115">
    <property type="entry name" value="6PGDH_NADP-bd"/>
</dbReference>
<comment type="similarity">
    <text evidence="1">Belongs to the HIBADH-related family.</text>
</comment>
<feature type="domain" description="3-hydroxyisobutyrate dehydrogenase-like NAD-binding" evidence="6">
    <location>
        <begin position="175"/>
        <end position="294"/>
    </location>
</feature>
<organism evidence="7 10">
    <name type="scientific">Candidatus Segetimicrobium genomatis</name>
    <dbReference type="NCBI Taxonomy" id="2569760"/>
    <lineage>
        <taxon>Bacteria</taxon>
        <taxon>Bacillati</taxon>
        <taxon>Candidatus Sysuimicrobiota</taxon>
        <taxon>Candidatus Sysuimicrobiia</taxon>
        <taxon>Candidatus Sysuimicrobiales</taxon>
        <taxon>Candidatus Segetimicrobiaceae</taxon>
        <taxon>Candidatus Segetimicrobium</taxon>
    </lineage>
</organism>
<dbReference type="InterPro" id="IPR029154">
    <property type="entry name" value="HIBADH-like_NADP-bd"/>
</dbReference>
<keyword evidence="2" id="KW-0560">Oxidoreductase</keyword>
<dbReference type="Pfam" id="PF14833">
    <property type="entry name" value="NAD_binding_11"/>
    <property type="match status" value="1"/>
</dbReference>
<dbReference type="GO" id="GO:0051287">
    <property type="term" value="F:NAD binding"/>
    <property type="evidence" value="ECO:0007669"/>
    <property type="project" value="InterPro"/>
</dbReference>
<reference evidence="9 10" key="1">
    <citation type="journal article" date="2019" name="Nat. Microbiol.">
        <title>Mediterranean grassland soil C-N compound turnover is dependent on rainfall and depth, and is mediated by genomically divergent microorganisms.</title>
        <authorList>
            <person name="Diamond S."/>
            <person name="Andeer P.F."/>
            <person name="Li Z."/>
            <person name="Crits-Christoph A."/>
            <person name="Burstein D."/>
            <person name="Anantharaman K."/>
            <person name="Lane K.R."/>
            <person name="Thomas B.C."/>
            <person name="Pan C."/>
            <person name="Northen T.R."/>
            <person name="Banfield J.F."/>
        </authorList>
    </citation>
    <scope>NUCLEOTIDE SEQUENCE [LARGE SCALE GENOMIC DNA]</scope>
    <source>
        <strain evidence="8">NP_1</strain>
        <strain evidence="7">NP_2</strain>
    </source>
</reference>